<name>A0A0M3I2K8_ASCLU</name>
<keyword evidence="1" id="KW-1185">Reference proteome</keyword>
<sequence>MSRNYQKDRREAVASRPRRIHRTIYSGHVMVKCRARASARKIYTSSVKSFAAINEYMSMRM</sequence>
<evidence type="ECO:0000313" key="1">
    <source>
        <dbReference type="Proteomes" id="UP000036681"/>
    </source>
</evidence>
<dbReference type="WBParaSite" id="ALUE_0001074701-mRNA-1">
    <property type="protein sequence ID" value="ALUE_0001074701-mRNA-1"/>
    <property type="gene ID" value="ALUE_0001074701"/>
</dbReference>
<dbReference type="Proteomes" id="UP000036681">
    <property type="component" value="Unplaced"/>
</dbReference>
<dbReference type="AlphaFoldDB" id="A0A0M3I2K8"/>
<organism evidence="1 2">
    <name type="scientific">Ascaris lumbricoides</name>
    <name type="common">Giant roundworm</name>
    <dbReference type="NCBI Taxonomy" id="6252"/>
    <lineage>
        <taxon>Eukaryota</taxon>
        <taxon>Metazoa</taxon>
        <taxon>Ecdysozoa</taxon>
        <taxon>Nematoda</taxon>
        <taxon>Chromadorea</taxon>
        <taxon>Rhabditida</taxon>
        <taxon>Spirurina</taxon>
        <taxon>Ascaridomorpha</taxon>
        <taxon>Ascaridoidea</taxon>
        <taxon>Ascarididae</taxon>
        <taxon>Ascaris</taxon>
    </lineage>
</organism>
<evidence type="ECO:0000313" key="2">
    <source>
        <dbReference type="WBParaSite" id="ALUE_0001074701-mRNA-1"/>
    </source>
</evidence>
<protein>
    <submittedName>
        <fullName evidence="2">30S ribosomal protein S14</fullName>
    </submittedName>
</protein>
<reference evidence="2" key="1">
    <citation type="submission" date="2017-02" db="UniProtKB">
        <authorList>
            <consortium name="WormBaseParasite"/>
        </authorList>
    </citation>
    <scope>IDENTIFICATION</scope>
</reference>
<proteinExistence type="predicted"/>
<accession>A0A0M3I2K8</accession>